<feature type="region of interest" description="Disordered" evidence="1">
    <location>
        <begin position="1"/>
        <end position="22"/>
    </location>
</feature>
<feature type="compositionally biased region" description="Basic and acidic residues" evidence="1">
    <location>
        <begin position="1"/>
        <end position="16"/>
    </location>
</feature>
<reference evidence="2 3" key="1">
    <citation type="submission" date="2024-04" db="EMBL/GenBank/DDBJ databases">
        <title>Phyllosticta paracitricarpa is synonymous to the EU quarantine fungus P. citricarpa based on phylogenomic analyses.</title>
        <authorList>
            <consortium name="Lawrence Berkeley National Laboratory"/>
            <person name="Van ingen-buijs V.A."/>
            <person name="Van westerhoven A.C."/>
            <person name="Haridas S."/>
            <person name="Skiadas P."/>
            <person name="Martin F."/>
            <person name="Groenewald J.Z."/>
            <person name="Crous P.W."/>
            <person name="Seidl M.F."/>
        </authorList>
    </citation>
    <scope>NUCLEOTIDE SEQUENCE [LARGE SCALE GENOMIC DNA]</scope>
    <source>
        <strain evidence="2 3">CPC 17464</strain>
    </source>
</reference>
<evidence type="ECO:0000313" key="2">
    <source>
        <dbReference type="EMBL" id="KAK7535400.1"/>
    </source>
</evidence>
<protein>
    <submittedName>
        <fullName evidence="2">Uncharacterized protein</fullName>
    </submittedName>
</protein>
<organism evidence="2 3">
    <name type="scientific">Phyllosticta citribraziliensis</name>
    <dbReference type="NCBI Taxonomy" id="989973"/>
    <lineage>
        <taxon>Eukaryota</taxon>
        <taxon>Fungi</taxon>
        <taxon>Dikarya</taxon>
        <taxon>Ascomycota</taxon>
        <taxon>Pezizomycotina</taxon>
        <taxon>Dothideomycetes</taxon>
        <taxon>Dothideomycetes incertae sedis</taxon>
        <taxon>Botryosphaeriales</taxon>
        <taxon>Phyllostictaceae</taxon>
        <taxon>Phyllosticta</taxon>
    </lineage>
</organism>
<dbReference type="EMBL" id="JBBPEH010000008">
    <property type="protein sequence ID" value="KAK7535400.1"/>
    <property type="molecule type" value="Genomic_DNA"/>
</dbReference>
<dbReference type="GeneID" id="92033792"/>
<comment type="caution">
    <text evidence="2">The sequence shown here is derived from an EMBL/GenBank/DDBJ whole genome shotgun (WGS) entry which is preliminary data.</text>
</comment>
<accession>A0ABR1LL15</accession>
<evidence type="ECO:0000313" key="3">
    <source>
        <dbReference type="Proteomes" id="UP001360953"/>
    </source>
</evidence>
<dbReference type="RefSeq" id="XP_066654125.1">
    <property type="nucleotide sequence ID" value="XM_066800886.1"/>
</dbReference>
<dbReference type="Proteomes" id="UP001360953">
    <property type="component" value="Unassembled WGS sequence"/>
</dbReference>
<name>A0ABR1LL15_9PEZI</name>
<keyword evidence="3" id="KW-1185">Reference proteome</keyword>
<gene>
    <name evidence="2" type="ORF">J3D65DRAFT_631106</name>
</gene>
<sequence length="224" mass="24744">MAQDQQRLEFDKKRGDWGANAQHSDGIRQSSLGLSVVYTADIHFDCPPLRHQRLTERGMRHSTCTIDYVTFPAVDSGRKWRQIAGVADKPCAERQTVLCSSNQASRTRDDSIRELQGLFVKRMRAIVSKGLWSPALLFEDRNPDQALAGNWSEALIGGLLAMGGRLSSMCATHAVSSSSSTTRRMIAWNIRGSGRLTGVRGIGLMAQEGGMWAKHTSNQQLKTL</sequence>
<proteinExistence type="predicted"/>
<evidence type="ECO:0000256" key="1">
    <source>
        <dbReference type="SAM" id="MobiDB-lite"/>
    </source>
</evidence>